<dbReference type="Pfam" id="PF03009">
    <property type="entry name" value="GDPD"/>
    <property type="match status" value="1"/>
</dbReference>
<dbReference type="KEGG" id="ccs:CCNA_02240"/>
<gene>
    <name evidence="2" type="ordered locus">CCNA_02240</name>
</gene>
<protein>
    <submittedName>
        <fullName evidence="2">Glycerophosphoryl diester phosphodiesterase</fullName>
        <ecNumber evidence="2">3.1.4.46</ecNumber>
    </submittedName>
</protein>
<proteinExistence type="predicted"/>
<dbReference type="InterPro" id="IPR017946">
    <property type="entry name" value="PLC-like_Pdiesterase_TIM-brl"/>
</dbReference>
<keyword evidence="2" id="KW-0378">Hydrolase</keyword>
<evidence type="ECO:0000313" key="3">
    <source>
        <dbReference type="Proteomes" id="UP000001364"/>
    </source>
</evidence>
<dbReference type="GO" id="GO:0006629">
    <property type="term" value="P:lipid metabolic process"/>
    <property type="evidence" value="ECO:0007669"/>
    <property type="project" value="InterPro"/>
</dbReference>
<sequence length="257" mass="28323">MRARERPPVETFGAAWDALFDRPIAHRGLWSRDGAPENSLGAFQAACAHDYGIELDVQLTADGDAVVFHDERLERMTGVEGRVRDHTAAELGALALKGTDETIPTLAEALTVIGHRAMVHIELKTPFGEVGPLEKRVSEILIDHNGPTAIIGFNPYSHAWFADHHPQILRGLDSYGWNDEGARHVAPEMRKSMAALEHVEIARPDFLALGLDMLPSPKADVLRAKGMPVIAWTVRTPEQWAAIQAHCDNLIFEGFHA</sequence>
<dbReference type="PROSITE" id="PS51704">
    <property type="entry name" value="GP_PDE"/>
    <property type="match status" value="1"/>
</dbReference>
<dbReference type="HOGENOM" id="CLU_030006_10_0_5"/>
<feature type="domain" description="GP-PDE" evidence="1">
    <location>
        <begin position="21"/>
        <end position="257"/>
    </location>
</feature>
<accession>A0A0H3C9X0</accession>
<dbReference type="PANTHER" id="PTHR46211:SF1">
    <property type="entry name" value="GLYCEROPHOSPHODIESTER PHOSPHODIESTERASE, CYTOPLASMIC"/>
    <property type="match status" value="1"/>
</dbReference>
<dbReference type="SUPFAM" id="SSF51695">
    <property type="entry name" value="PLC-like phosphodiesterases"/>
    <property type="match status" value="1"/>
</dbReference>
<dbReference type="InterPro" id="IPR030395">
    <property type="entry name" value="GP_PDE_dom"/>
</dbReference>
<keyword evidence="3" id="KW-1185">Reference proteome</keyword>
<dbReference type="Proteomes" id="UP000001364">
    <property type="component" value="Chromosome"/>
</dbReference>
<dbReference type="RefSeq" id="WP_010920018.1">
    <property type="nucleotide sequence ID" value="NC_011916.1"/>
</dbReference>
<evidence type="ECO:0000259" key="1">
    <source>
        <dbReference type="PROSITE" id="PS51704"/>
    </source>
</evidence>
<dbReference type="PhylomeDB" id="A0A0H3C9X0"/>
<dbReference type="OrthoDB" id="9787897at2"/>
<dbReference type="PATRIC" id="fig|565050.3.peg.2195"/>
<dbReference type="CDD" id="cd08585">
    <property type="entry name" value="GDPD_like_3"/>
    <property type="match status" value="1"/>
</dbReference>
<evidence type="ECO:0000313" key="2">
    <source>
        <dbReference type="EMBL" id="ACL95705.1"/>
    </source>
</evidence>
<dbReference type="RefSeq" id="YP_002517613.1">
    <property type="nucleotide sequence ID" value="NC_011916.1"/>
</dbReference>
<dbReference type="GO" id="GO:0008889">
    <property type="term" value="F:glycerophosphodiester phosphodiesterase activity"/>
    <property type="evidence" value="ECO:0007669"/>
    <property type="project" value="UniProtKB-EC"/>
</dbReference>
<dbReference type="PANTHER" id="PTHR46211">
    <property type="entry name" value="GLYCEROPHOSPHORYL DIESTER PHOSPHODIESTERASE"/>
    <property type="match status" value="1"/>
</dbReference>
<dbReference type="Gene3D" id="3.20.20.190">
    <property type="entry name" value="Phosphatidylinositol (PI) phosphodiesterase"/>
    <property type="match status" value="1"/>
</dbReference>
<dbReference type="GeneID" id="7332602"/>
<dbReference type="EC" id="3.1.4.46" evidence="2"/>
<dbReference type="AlphaFoldDB" id="A0A0H3C9X0"/>
<name>A0A0H3C9X0_CAUVN</name>
<dbReference type="EMBL" id="CP001340">
    <property type="protein sequence ID" value="ACL95705.1"/>
    <property type="molecule type" value="Genomic_DNA"/>
</dbReference>
<organism evidence="2 3">
    <name type="scientific">Caulobacter vibrioides (strain NA1000 / CB15N)</name>
    <name type="common">Caulobacter crescentus</name>
    <dbReference type="NCBI Taxonomy" id="565050"/>
    <lineage>
        <taxon>Bacteria</taxon>
        <taxon>Pseudomonadati</taxon>
        <taxon>Pseudomonadota</taxon>
        <taxon>Alphaproteobacteria</taxon>
        <taxon>Caulobacterales</taxon>
        <taxon>Caulobacteraceae</taxon>
        <taxon>Caulobacter</taxon>
    </lineage>
</organism>
<reference evidence="2 3" key="1">
    <citation type="journal article" date="2010" name="J. Bacteriol.">
        <title>The genetic basis of laboratory adaptation in Caulobacter crescentus.</title>
        <authorList>
            <person name="Marks M.E."/>
            <person name="Castro-Rojas C.M."/>
            <person name="Teiling C."/>
            <person name="Du L."/>
            <person name="Kapatral V."/>
            <person name="Walunas T.L."/>
            <person name="Crosson S."/>
        </authorList>
    </citation>
    <scope>NUCLEOTIDE SEQUENCE [LARGE SCALE GENOMIC DNA]</scope>
    <source>
        <strain evidence="3">NA1000 / CB15N</strain>
    </source>
</reference>
<dbReference type="SMR" id="A0A0H3C9X0"/>